<dbReference type="Proteomes" id="UP000663824">
    <property type="component" value="Unassembled WGS sequence"/>
</dbReference>
<name>A0A815PTW2_9BILA</name>
<evidence type="ECO:0000313" key="4">
    <source>
        <dbReference type="EMBL" id="CAF2101875.1"/>
    </source>
</evidence>
<dbReference type="Pfam" id="PF00179">
    <property type="entry name" value="UQ_con"/>
    <property type="match status" value="1"/>
</dbReference>
<evidence type="ECO:0000313" key="8">
    <source>
        <dbReference type="Proteomes" id="UP000663855"/>
    </source>
</evidence>
<sequence>MNVNTRSSKRILAEIKHLKEDPDVQSYFQYENSGNDERSGRFCLYGYILPRAKPYKYGSFKINIILSPCYPFEIPEIQLLTYMYHPAATANVSTPYISKVCTCCWEFKPTDRINVLIKLLVNMIDDPETFSKTYCNFNQEALSMYFRSRDEYEEHAMAMVIKYAYPRVHPSMISLKFAAKTIIRKQLNFDVEKIYQLPLPNCLKQYIDKPQ</sequence>
<dbReference type="EMBL" id="CAJOBI010001298">
    <property type="protein sequence ID" value="CAF3873817.1"/>
    <property type="molecule type" value="Genomic_DNA"/>
</dbReference>
<dbReference type="AlphaFoldDB" id="A0A815PTW2"/>
<evidence type="ECO:0000313" key="3">
    <source>
        <dbReference type="EMBL" id="CAF1526381.1"/>
    </source>
</evidence>
<dbReference type="PROSITE" id="PS50127">
    <property type="entry name" value="UBC_2"/>
    <property type="match status" value="1"/>
</dbReference>
<comment type="caution">
    <text evidence="2">The sequence shown here is derived from an EMBL/GenBank/DDBJ whole genome shotgun (WGS) entry which is preliminary data.</text>
</comment>
<proteinExistence type="predicted"/>
<dbReference type="Proteomes" id="UP000663834">
    <property type="component" value="Unassembled WGS sequence"/>
</dbReference>
<dbReference type="Proteomes" id="UP000663855">
    <property type="component" value="Unassembled WGS sequence"/>
</dbReference>
<evidence type="ECO:0000313" key="7">
    <source>
        <dbReference type="EMBL" id="CAF3929829.1"/>
    </source>
</evidence>
<evidence type="ECO:0000313" key="6">
    <source>
        <dbReference type="EMBL" id="CAF3919163.1"/>
    </source>
</evidence>
<organism evidence="2 8">
    <name type="scientific">Rotaria magnacalcarata</name>
    <dbReference type="NCBI Taxonomy" id="392030"/>
    <lineage>
        <taxon>Eukaryota</taxon>
        <taxon>Metazoa</taxon>
        <taxon>Spiralia</taxon>
        <taxon>Gnathifera</taxon>
        <taxon>Rotifera</taxon>
        <taxon>Eurotatoria</taxon>
        <taxon>Bdelloidea</taxon>
        <taxon>Philodinida</taxon>
        <taxon>Philodinidae</taxon>
        <taxon>Rotaria</taxon>
    </lineage>
</organism>
<dbReference type="EMBL" id="CAJNOW010007947">
    <property type="protein sequence ID" value="CAF1526381.1"/>
    <property type="molecule type" value="Genomic_DNA"/>
</dbReference>
<dbReference type="SUPFAM" id="SSF54495">
    <property type="entry name" value="UBC-like"/>
    <property type="match status" value="1"/>
</dbReference>
<dbReference type="Gene3D" id="3.10.110.10">
    <property type="entry name" value="Ubiquitin Conjugating Enzyme"/>
    <property type="match status" value="1"/>
</dbReference>
<evidence type="ECO:0000313" key="2">
    <source>
        <dbReference type="EMBL" id="CAF1454212.1"/>
    </source>
</evidence>
<dbReference type="EMBL" id="CAJNRE010011488">
    <property type="protein sequence ID" value="CAF2101875.1"/>
    <property type="molecule type" value="Genomic_DNA"/>
</dbReference>
<dbReference type="Proteomes" id="UP000681967">
    <property type="component" value="Unassembled WGS sequence"/>
</dbReference>
<accession>A0A815PTW2</accession>
<dbReference type="Proteomes" id="UP000681720">
    <property type="component" value="Unassembled WGS sequence"/>
</dbReference>
<protein>
    <recommendedName>
        <fullName evidence="1">UBC core domain-containing protein</fullName>
    </recommendedName>
</protein>
<evidence type="ECO:0000259" key="1">
    <source>
        <dbReference type="PROSITE" id="PS50127"/>
    </source>
</evidence>
<dbReference type="EMBL" id="CAJNOV010011630">
    <property type="protein sequence ID" value="CAF1454212.1"/>
    <property type="molecule type" value="Genomic_DNA"/>
</dbReference>
<dbReference type="OrthoDB" id="10023372at2759"/>
<dbReference type="EMBL" id="CAJOBH010002927">
    <property type="protein sequence ID" value="CAF3929829.1"/>
    <property type="molecule type" value="Genomic_DNA"/>
</dbReference>
<reference evidence="2" key="1">
    <citation type="submission" date="2021-02" db="EMBL/GenBank/DDBJ databases">
        <authorList>
            <person name="Nowell W R."/>
        </authorList>
    </citation>
    <scope>NUCLEOTIDE SEQUENCE</scope>
</reference>
<dbReference type="InterPro" id="IPR016135">
    <property type="entry name" value="UBQ-conjugating_enzyme/RWD"/>
</dbReference>
<dbReference type="InterPro" id="IPR000608">
    <property type="entry name" value="UBC"/>
</dbReference>
<gene>
    <name evidence="7" type="ORF">BYL167_LOCUS9945</name>
    <name evidence="2" type="ORF">CJN711_LOCUS24734</name>
    <name evidence="6" type="ORF">GIL414_LOCUS7480</name>
    <name evidence="3" type="ORF">KQP761_LOCUS16011</name>
    <name evidence="4" type="ORF">MBJ925_LOCUS22423</name>
    <name evidence="5" type="ORF">SMN809_LOCUS5235</name>
</gene>
<dbReference type="EMBL" id="CAJOBJ010002286">
    <property type="protein sequence ID" value="CAF3919163.1"/>
    <property type="molecule type" value="Genomic_DNA"/>
</dbReference>
<feature type="domain" description="UBC core" evidence="1">
    <location>
        <begin position="6"/>
        <end position="165"/>
    </location>
</feature>
<dbReference type="Proteomes" id="UP000676336">
    <property type="component" value="Unassembled WGS sequence"/>
</dbReference>
<evidence type="ECO:0000313" key="5">
    <source>
        <dbReference type="EMBL" id="CAF3873817.1"/>
    </source>
</evidence>